<dbReference type="InterPro" id="IPR052231">
    <property type="entry name" value="Rho_GEF_signaling-related"/>
</dbReference>
<dbReference type="PhylomeDB" id="T1J0M6"/>
<dbReference type="SMART" id="SM00325">
    <property type="entry name" value="RhoGEF"/>
    <property type="match status" value="1"/>
</dbReference>
<evidence type="ECO:0000313" key="7">
    <source>
        <dbReference type="Proteomes" id="UP000014500"/>
    </source>
</evidence>
<dbReference type="InterPro" id="IPR055251">
    <property type="entry name" value="SOS1_NGEF_PH"/>
</dbReference>
<dbReference type="EMBL" id="JH431738">
    <property type="status" value="NOT_ANNOTATED_CDS"/>
    <property type="molecule type" value="Genomic_DNA"/>
</dbReference>
<keyword evidence="2" id="KW-0344">Guanine-nucleotide releasing factor</keyword>
<dbReference type="PANTHER" id="PTHR45845">
    <property type="entry name" value="RHO GUANINE NUCLEOTIDE EXCHANGE FACTOR-RELATED"/>
    <property type="match status" value="1"/>
</dbReference>
<evidence type="ECO:0000256" key="3">
    <source>
        <dbReference type="SAM" id="MobiDB-lite"/>
    </source>
</evidence>
<dbReference type="OMA" id="CYERTHI"/>
<accession>T1J0M6</accession>
<dbReference type="SUPFAM" id="SSF50729">
    <property type="entry name" value="PH domain-like"/>
    <property type="match status" value="1"/>
</dbReference>
<dbReference type="InterPro" id="IPR000219">
    <property type="entry name" value="DH_dom"/>
</dbReference>
<dbReference type="Pfam" id="PF00621">
    <property type="entry name" value="RhoGEF"/>
    <property type="match status" value="1"/>
</dbReference>
<protein>
    <recommendedName>
        <fullName evidence="8">DH domain-containing protein</fullName>
    </recommendedName>
</protein>
<dbReference type="STRING" id="126957.T1J0M6"/>
<dbReference type="InterPro" id="IPR011993">
    <property type="entry name" value="PH-like_dom_sf"/>
</dbReference>
<feature type="compositionally biased region" description="Polar residues" evidence="3">
    <location>
        <begin position="767"/>
        <end position="779"/>
    </location>
</feature>
<feature type="compositionally biased region" description="Polar residues" evidence="3">
    <location>
        <begin position="273"/>
        <end position="285"/>
    </location>
</feature>
<dbReference type="HOGENOM" id="CLU_001356_3_1_1"/>
<feature type="region of interest" description="Disordered" evidence="3">
    <location>
        <begin position="270"/>
        <end position="342"/>
    </location>
</feature>
<feature type="compositionally biased region" description="Polar residues" evidence="3">
    <location>
        <begin position="860"/>
        <end position="897"/>
    </location>
</feature>
<dbReference type="PROSITE" id="PS50010">
    <property type="entry name" value="DH_2"/>
    <property type="match status" value="1"/>
</dbReference>
<dbReference type="AlphaFoldDB" id="T1J0M6"/>
<feature type="domain" description="DH" evidence="5">
    <location>
        <begin position="416"/>
        <end position="592"/>
    </location>
</feature>
<reference evidence="6" key="2">
    <citation type="submission" date="2015-02" db="UniProtKB">
        <authorList>
            <consortium name="EnsemblMetazoa"/>
        </authorList>
    </citation>
    <scope>IDENTIFICATION</scope>
</reference>
<dbReference type="InterPro" id="IPR001849">
    <property type="entry name" value="PH_domain"/>
</dbReference>
<dbReference type="GO" id="GO:0005085">
    <property type="term" value="F:guanyl-nucleotide exchange factor activity"/>
    <property type="evidence" value="ECO:0007669"/>
    <property type="project" value="UniProtKB-KW"/>
</dbReference>
<evidence type="ECO:0000256" key="2">
    <source>
        <dbReference type="ARBA" id="ARBA00022658"/>
    </source>
</evidence>
<evidence type="ECO:0000259" key="4">
    <source>
        <dbReference type="PROSITE" id="PS50003"/>
    </source>
</evidence>
<dbReference type="PROSITE" id="PS50003">
    <property type="entry name" value="PH_DOMAIN"/>
    <property type="match status" value="1"/>
</dbReference>
<name>T1J0M6_STRMM</name>
<feature type="region of interest" description="Disordered" evidence="3">
    <location>
        <begin position="182"/>
        <end position="215"/>
    </location>
</feature>
<evidence type="ECO:0000256" key="1">
    <source>
        <dbReference type="ARBA" id="ARBA00022553"/>
    </source>
</evidence>
<proteinExistence type="predicted"/>
<dbReference type="EnsemblMetazoa" id="SMAR007079-RA">
    <property type="protein sequence ID" value="SMAR007079-PA"/>
    <property type="gene ID" value="SMAR007079"/>
</dbReference>
<dbReference type="Proteomes" id="UP000014500">
    <property type="component" value="Unassembled WGS sequence"/>
</dbReference>
<evidence type="ECO:0000259" key="5">
    <source>
        <dbReference type="PROSITE" id="PS50010"/>
    </source>
</evidence>
<dbReference type="CDD" id="cd00160">
    <property type="entry name" value="RhoGEF"/>
    <property type="match status" value="1"/>
</dbReference>
<feature type="compositionally biased region" description="Low complexity" evidence="3">
    <location>
        <begin position="786"/>
        <end position="804"/>
    </location>
</feature>
<keyword evidence="7" id="KW-1185">Reference proteome</keyword>
<evidence type="ECO:0008006" key="8">
    <source>
        <dbReference type="Google" id="ProtNLM"/>
    </source>
</evidence>
<dbReference type="InterPro" id="IPR035899">
    <property type="entry name" value="DBL_dom_sf"/>
</dbReference>
<feature type="domain" description="PH" evidence="4">
    <location>
        <begin position="604"/>
        <end position="715"/>
    </location>
</feature>
<dbReference type="CDD" id="cd13242">
    <property type="entry name" value="PH_puratrophin-1"/>
    <property type="match status" value="1"/>
</dbReference>
<evidence type="ECO:0000313" key="6">
    <source>
        <dbReference type="EnsemblMetazoa" id="SMAR007079-PA"/>
    </source>
</evidence>
<feature type="region of interest" description="Disordered" evidence="3">
    <location>
        <begin position="767"/>
        <end position="833"/>
    </location>
</feature>
<organism evidence="6 7">
    <name type="scientific">Strigamia maritima</name>
    <name type="common">European centipede</name>
    <name type="synonym">Geophilus maritimus</name>
    <dbReference type="NCBI Taxonomy" id="126957"/>
    <lineage>
        <taxon>Eukaryota</taxon>
        <taxon>Metazoa</taxon>
        <taxon>Ecdysozoa</taxon>
        <taxon>Arthropoda</taxon>
        <taxon>Myriapoda</taxon>
        <taxon>Chilopoda</taxon>
        <taxon>Pleurostigmophora</taxon>
        <taxon>Geophilomorpha</taxon>
        <taxon>Linotaeniidae</taxon>
        <taxon>Strigamia</taxon>
    </lineage>
</organism>
<dbReference type="Pfam" id="PF22697">
    <property type="entry name" value="SOS1_NGEF_PH"/>
    <property type="match status" value="1"/>
</dbReference>
<dbReference type="FunFam" id="2.30.29.30:FF:000078">
    <property type="entry name" value="Guanine nucleotide exchange factor DBS"/>
    <property type="match status" value="1"/>
</dbReference>
<feature type="compositionally biased region" description="Polar residues" evidence="3">
    <location>
        <begin position="292"/>
        <end position="310"/>
    </location>
</feature>
<keyword evidence="1" id="KW-0597">Phosphoprotein</keyword>
<reference evidence="7" key="1">
    <citation type="submission" date="2011-05" db="EMBL/GenBank/DDBJ databases">
        <authorList>
            <person name="Richards S.R."/>
            <person name="Qu J."/>
            <person name="Jiang H."/>
            <person name="Jhangiani S.N."/>
            <person name="Agravi P."/>
            <person name="Goodspeed R."/>
            <person name="Gross S."/>
            <person name="Mandapat C."/>
            <person name="Jackson L."/>
            <person name="Mathew T."/>
            <person name="Pu L."/>
            <person name="Thornton R."/>
            <person name="Saada N."/>
            <person name="Wilczek-Boney K.B."/>
            <person name="Lee S."/>
            <person name="Kovar C."/>
            <person name="Wu Y."/>
            <person name="Scherer S.E."/>
            <person name="Worley K.C."/>
            <person name="Muzny D.M."/>
            <person name="Gibbs R."/>
        </authorList>
    </citation>
    <scope>NUCLEOTIDE SEQUENCE</scope>
    <source>
        <strain evidence="7">Brora</strain>
    </source>
</reference>
<dbReference type="PANTHER" id="PTHR45845:SF3">
    <property type="entry name" value="PURATROPHIN-1-LIKE, ISOFORM A"/>
    <property type="match status" value="1"/>
</dbReference>
<dbReference type="Gene3D" id="2.30.29.30">
    <property type="entry name" value="Pleckstrin-homology domain (PH domain)/Phosphotyrosine-binding domain (PTB)"/>
    <property type="match status" value="1"/>
</dbReference>
<dbReference type="eggNOG" id="KOG0689">
    <property type="taxonomic scope" value="Eukaryota"/>
</dbReference>
<dbReference type="SUPFAM" id="SSF48065">
    <property type="entry name" value="DBL homology domain (DH-domain)"/>
    <property type="match status" value="1"/>
</dbReference>
<feature type="compositionally biased region" description="Low complexity" evidence="3">
    <location>
        <begin position="189"/>
        <end position="206"/>
    </location>
</feature>
<feature type="region of interest" description="Disordered" evidence="3">
    <location>
        <begin position="856"/>
        <end position="897"/>
    </location>
</feature>
<sequence>MSLINERNIEKGHDLLEEAFTLGQGSSQEASGMQDLSQSLKTHLRGFSERLEDTRERLEDTSRCYQLLDKAYEWALEAMKFVSRMKMEQNMAGSQLTQLMKALQTYLQNHPPISNDVFQEMINLANKLENDKLLDQCKVAQTRCQETTDLIRTRQTTLLKARQQYGDMHAYSQLDLTDIAESPVPPFNTSSPSWSHTPTTSTPQPFTRRRSVGSLPSAGYPTPACYVSQGYSSFFRETYHLDTYISEHEEQFVDEMISDYSCLPPAFVDEKQSSLPSEGSTASSTKSEESLPVSSAVDTQTALPTTTNSPHLPIDHSKPHKKYMRRSQTWQFESEPWQKGLPEDSCNLERNYTKGSTDSIQTLVETEEASSLELTSNNTNTPVLYPLSSVNSHLHHEEAGDEDNDLSQEQIKHKRTLALIMREMIQTERDYVNSLEYTIENYIPELLREDIPQALRGKRNVVFGNIEKIFEFHSQYFLHELEKCDKTPFLVGQCFLRFERQFYLYALYNKNKPKSDELMLEYGTSFFKNKQLQLTDKMDLASYLLKPVQRMGKYALLIKQLVKECPEKDPEYADLKSAEDMVKFQLRHGNDLLAMDCIRECDVDVKEQGRLLRQDEFLVWQGKGRKCLRRHLFLFEELIVFTKARRDPDKKSRDIYQYKNSIKMSDIGLTEQVGESTAKFEIWFRRCKLNDTYILQAGSITVRNSWVQEISKLLWKQALRNRELRLAEMSSMGIGNKPCLDIKPSQDQINDRSISINQLTKAPRFRNSISIIPTDPTRNTNKRPHSIISVSSSSSGSSQASSSQYGALNLGFDPSDSPKNHHRSITQQSQCSAESGIIPDISIGYDYLSEMDSSKKLERTSSNASTDSMSTNNSLPVSPIIDTQSPISTSEIATENR</sequence>
<dbReference type="Gene3D" id="1.20.900.10">
    <property type="entry name" value="Dbl homology (DH) domain"/>
    <property type="match status" value="1"/>
</dbReference>
<dbReference type="SMART" id="SM00233">
    <property type="entry name" value="PH"/>
    <property type="match status" value="1"/>
</dbReference>